<evidence type="ECO:0000313" key="2">
    <source>
        <dbReference type="EMBL" id="PSC05785.1"/>
    </source>
</evidence>
<organism evidence="2 3">
    <name type="scientific">Alsobacter soli</name>
    <dbReference type="NCBI Taxonomy" id="2109933"/>
    <lineage>
        <taxon>Bacteria</taxon>
        <taxon>Pseudomonadati</taxon>
        <taxon>Pseudomonadota</taxon>
        <taxon>Alphaproteobacteria</taxon>
        <taxon>Hyphomicrobiales</taxon>
        <taxon>Alsobacteraceae</taxon>
        <taxon>Alsobacter</taxon>
    </lineage>
</organism>
<accession>A0A2T1HVY1</accession>
<protein>
    <submittedName>
        <fullName evidence="2">Alpha/beta hydrolase</fullName>
    </submittedName>
</protein>
<keyword evidence="3" id="KW-1185">Reference proteome</keyword>
<evidence type="ECO:0000313" key="3">
    <source>
        <dbReference type="Proteomes" id="UP000239772"/>
    </source>
</evidence>
<dbReference type="InterPro" id="IPR000383">
    <property type="entry name" value="Xaa-Pro-like_dom"/>
</dbReference>
<evidence type="ECO:0000259" key="1">
    <source>
        <dbReference type="Pfam" id="PF02129"/>
    </source>
</evidence>
<dbReference type="SUPFAM" id="SSF53474">
    <property type="entry name" value="alpha/beta-Hydrolases"/>
    <property type="match status" value="1"/>
</dbReference>
<reference evidence="3" key="1">
    <citation type="submission" date="2018-03" db="EMBL/GenBank/DDBJ databases">
        <authorList>
            <person name="Sun L."/>
            <person name="Liu H."/>
            <person name="Chen W."/>
            <person name="Huang K."/>
            <person name="Liu W."/>
            <person name="Gao X."/>
        </authorList>
    </citation>
    <scope>NUCLEOTIDE SEQUENCE [LARGE SCALE GENOMIC DNA]</scope>
    <source>
        <strain evidence="3">SH9</strain>
    </source>
</reference>
<name>A0A2T1HVY1_9HYPH</name>
<dbReference type="Gene3D" id="3.40.50.1820">
    <property type="entry name" value="alpha/beta hydrolase"/>
    <property type="match status" value="1"/>
</dbReference>
<dbReference type="PANTHER" id="PTHR42103:SF2">
    <property type="entry name" value="AB HYDROLASE-1 DOMAIN-CONTAINING PROTEIN"/>
    <property type="match status" value="1"/>
</dbReference>
<dbReference type="PANTHER" id="PTHR42103">
    <property type="entry name" value="ALPHA/BETA-HYDROLASES SUPERFAMILY PROTEIN"/>
    <property type="match status" value="1"/>
</dbReference>
<dbReference type="AlphaFoldDB" id="A0A2T1HVY1"/>
<gene>
    <name evidence="2" type="ORF">SLNSH_07350</name>
</gene>
<keyword evidence="2" id="KW-0378">Hydrolase</keyword>
<dbReference type="Proteomes" id="UP000239772">
    <property type="component" value="Unassembled WGS sequence"/>
</dbReference>
<dbReference type="InterPro" id="IPR029058">
    <property type="entry name" value="AB_hydrolase_fold"/>
</dbReference>
<dbReference type="EMBL" id="PVZS01000006">
    <property type="protein sequence ID" value="PSC05785.1"/>
    <property type="molecule type" value="Genomic_DNA"/>
</dbReference>
<dbReference type="Pfam" id="PF02129">
    <property type="entry name" value="Peptidase_S15"/>
    <property type="match status" value="1"/>
</dbReference>
<comment type="caution">
    <text evidence="2">The sequence shown here is derived from an EMBL/GenBank/DDBJ whole genome shotgun (WGS) entry which is preliminary data.</text>
</comment>
<proteinExistence type="predicted"/>
<feature type="domain" description="Xaa-Pro dipeptidyl-peptidase-like" evidence="1">
    <location>
        <begin position="17"/>
        <end position="138"/>
    </location>
</feature>
<sequence length="216" mass="23750">MPEVIFNGPAGRIEGRYHPSKTKGAPIAIVLHPHPQFGGTMNNQIVYALYYGFVERGFSALRFNFRGVGRSQGSFDHGQGELSDAAAALDWAQAINPEARACWIAGISFGAWIGMQLLMRRPEIEGFISIAAPANRFDFSFLAPCPSSGLFVHGSQDRVAPIKDVMSVIEKVKTQKGIQIEHQTVEGANHFFENKTEELMQVVGTYLDKRLGPKEG</sequence>
<dbReference type="RefSeq" id="WP_106336028.1">
    <property type="nucleotide sequence ID" value="NZ_PVZS01000006.1"/>
</dbReference>
<dbReference type="GO" id="GO:0016787">
    <property type="term" value="F:hydrolase activity"/>
    <property type="evidence" value="ECO:0007669"/>
    <property type="project" value="UniProtKB-KW"/>
</dbReference>
<dbReference type="OrthoDB" id="9800435at2"/>